<protein>
    <recommendedName>
        <fullName evidence="4">DUF4232 domain-containing protein</fullName>
    </recommendedName>
</protein>
<dbReference type="EMBL" id="JAAWWP010000020">
    <property type="protein sequence ID" value="NKI44637.1"/>
    <property type="molecule type" value="Genomic_DNA"/>
</dbReference>
<evidence type="ECO:0008006" key="4">
    <source>
        <dbReference type="Google" id="ProtNLM"/>
    </source>
</evidence>
<evidence type="ECO:0000313" key="2">
    <source>
        <dbReference type="EMBL" id="NKI44637.1"/>
    </source>
</evidence>
<name>A0ABX1H8C5_9ACTN</name>
<comment type="caution">
    <text evidence="2">The sequence shown here is derived from an EMBL/GenBank/DDBJ whole genome shotgun (WGS) entry which is preliminary data.</text>
</comment>
<gene>
    <name evidence="2" type="ORF">HFV08_25990</name>
</gene>
<feature type="compositionally biased region" description="Gly residues" evidence="1">
    <location>
        <begin position="87"/>
        <end position="125"/>
    </location>
</feature>
<evidence type="ECO:0000313" key="3">
    <source>
        <dbReference type="Proteomes" id="UP000772196"/>
    </source>
</evidence>
<dbReference type="Proteomes" id="UP000772196">
    <property type="component" value="Unassembled WGS sequence"/>
</dbReference>
<sequence>MGSMRNPVGPLPSSIYWRRRAVLLALVAVLALVVIWAVTAGGGGGEDKGADSPGKGSGPASSITPGPSGSGPAISEHPGGRDESDTGGSGGEDSGGSGGGDENGAGGSGGDDGKGGSGGAGGGAGDKLPAGSSLPACTEGSVTLKLRSVRNRYAPGQTPELVLTAKNAGGKECKADLGDKKTVLTITKADGDVEIWSSEDCPKSEASWPVRVPAEGSATRTVRWDRKPSAPECATPEEDSAAPGTYLAEAKGPGGKKAQASFVLAAD</sequence>
<reference evidence="2 3" key="1">
    <citation type="submission" date="2020-04" db="EMBL/GenBank/DDBJ databases">
        <title>Phylogenetic Diversity and Antibacterial Activity against Ralstonia solanacearum of Endophytic Actinomycete Isolated from Moss.</title>
        <authorList>
            <person name="Zhuang X."/>
        </authorList>
    </citation>
    <scope>NUCLEOTIDE SEQUENCE [LARGE SCALE GENOMIC DNA]</scope>
    <source>
        <strain evidence="2 3">LD120</strain>
    </source>
</reference>
<accession>A0ABX1H8C5</accession>
<evidence type="ECO:0000256" key="1">
    <source>
        <dbReference type="SAM" id="MobiDB-lite"/>
    </source>
</evidence>
<feature type="compositionally biased region" description="Low complexity" evidence="1">
    <location>
        <begin position="58"/>
        <end position="75"/>
    </location>
</feature>
<dbReference type="RefSeq" id="WP_168542892.1">
    <property type="nucleotide sequence ID" value="NZ_JAAWWP010000020.1"/>
</dbReference>
<feature type="region of interest" description="Disordered" evidence="1">
    <location>
        <begin position="42"/>
        <end position="137"/>
    </location>
</feature>
<keyword evidence="3" id="KW-1185">Reference proteome</keyword>
<organism evidence="2 3">
    <name type="scientific">Streptomyces physcomitrii</name>
    <dbReference type="NCBI Taxonomy" id="2724184"/>
    <lineage>
        <taxon>Bacteria</taxon>
        <taxon>Bacillati</taxon>
        <taxon>Actinomycetota</taxon>
        <taxon>Actinomycetes</taxon>
        <taxon>Kitasatosporales</taxon>
        <taxon>Streptomycetaceae</taxon>
        <taxon>Streptomyces</taxon>
    </lineage>
</organism>
<feature type="region of interest" description="Disordered" evidence="1">
    <location>
        <begin position="219"/>
        <end position="258"/>
    </location>
</feature>
<proteinExistence type="predicted"/>